<proteinExistence type="inferred from homology"/>
<dbReference type="PANTHER" id="PTHR48090">
    <property type="entry name" value="UNDECAPRENYL-PHOSPHATE 4-DEOXY-4-FORMAMIDO-L-ARABINOSE TRANSFERASE-RELATED"/>
    <property type="match status" value="1"/>
</dbReference>
<dbReference type="SUPFAM" id="SSF53448">
    <property type="entry name" value="Nucleotide-diphospho-sugar transferases"/>
    <property type="match status" value="1"/>
</dbReference>
<feature type="domain" description="Glycosyltransferase 2-like" evidence="2">
    <location>
        <begin position="32"/>
        <end position="137"/>
    </location>
</feature>
<reference evidence="3 4" key="1">
    <citation type="submission" date="2021-01" db="EMBL/GenBank/DDBJ databases">
        <title>Whole genome shotgun sequence of Actinoplanes humidus NBRC 14915.</title>
        <authorList>
            <person name="Komaki H."/>
            <person name="Tamura T."/>
        </authorList>
    </citation>
    <scope>NUCLEOTIDE SEQUENCE [LARGE SCALE GENOMIC DNA]</scope>
    <source>
        <strain evidence="3 4">NBRC 14915</strain>
    </source>
</reference>
<dbReference type="EMBL" id="BOMN01000028">
    <property type="protein sequence ID" value="GIE19325.1"/>
    <property type="molecule type" value="Genomic_DNA"/>
</dbReference>
<gene>
    <name evidence="3" type="ORF">Ahu01nite_024270</name>
</gene>
<evidence type="ECO:0000259" key="2">
    <source>
        <dbReference type="Pfam" id="PF00535"/>
    </source>
</evidence>
<evidence type="ECO:0000313" key="3">
    <source>
        <dbReference type="EMBL" id="GIE19325.1"/>
    </source>
</evidence>
<evidence type="ECO:0000256" key="1">
    <source>
        <dbReference type="ARBA" id="ARBA00006739"/>
    </source>
</evidence>
<dbReference type="Proteomes" id="UP000603200">
    <property type="component" value="Unassembled WGS sequence"/>
</dbReference>
<dbReference type="PANTHER" id="PTHR48090:SF7">
    <property type="entry name" value="RFBJ PROTEIN"/>
    <property type="match status" value="1"/>
</dbReference>
<dbReference type="Gene3D" id="3.90.550.10">
    <property type="entry name" value="Spore Coat Polysaccharide Biosynthesis Protein SpsA, Chain A"/>
    <property type="match status" value="1"/>
</dbReference>
<dbReference type="Pfam" id="PF00535">
    <property type="entry name" value="Glycos_transf_2"/>
    <property type="match status" value="1"/>
</dbReference>
<sequence>MTVAHLIAVPPVVIAGPGRLEHSPESADVEFTVVIPFHNPGAALRRAVERITDALYAQGITFEVLAVSGGSTDGSDRTLDGLARTRVVVRDDIRDRGAALQAGFASSTGTWIGFVDVDSDVEVDPYELVECLHRAREEASVPA</sequence>
<organism evidence="3 4">
    <name type="scientific">Winogradskya humida</name>
    <dbReference type="NCBI Taxonomy" id="113566"/>
    <lineage>
        <taxon>Bacteria</taxon>
        <taxon>Bacillati</taxon>
        <taxon>Actinomycetota</taxon>
        <taxon>Actinomycetes</taxon>
        <taxon>Micromonosporales</taxon>
        <taxon>Micromonosporaceae</taxon>
        <taxon>Winogradskya</taxon>
    </lineage>
</organism>
<comment type="caution">
    <text evidence="3">The sequence shown here is derived from an EMBL/GenBank/DDBJ whole genome shotgun (WGS) entry which is preliminary data.</text>
</comment>
<dbReference type="RefSeq" id="WP_203836559.1">
    <property type="nucleotide sequence ID" value="NZ_BAAATV010000005.1"/>
</dbReference>
<keyword evidence="4" id="KW-1185">Reference proteome</keyword>
<dbReference type="InterPro" id="IPR001173">
    <property type="entry name" value="Glyco_trans_2-like"/>
</dbReference>
<dbReference type="InterPro" id="IPR050256">
    <property type="entry name" value="Glycosyltransferase_2"/>
</dbReference>
<evidence type="ECO:0000313" key="4">
    <source>
        <dbReference type="Proteomes" id="UP000603200"/>
    </source>
</evidence>
<comment type="similarity">
    <text evidence="1">Belongs to the glycosyltransferase 2 family.</text>
</comment>
<name>A0ABQ3ZL60_9ACTN</name>
<protein>
    <recommendedName>
        <fullName evidence="2">Glycosyltransferase 2-like domain-containing protein</fullName>
    </recommendedName>
</protein>
<accession>A0ABQ3ZL60</accession>
<dbReference type="InterPro" id="IPR029044">
    <property type="entry name" value="Nucleotide-diphossugar_trans"/>
</dbReference>